<feature type="domain" description="Peptidase S9A N-terminal" evidence="7">
    <location>
        <begin position="28"/>
        <end position="442"/>
    </location>
</feature>
<comment type="catalytic activity">
    <reaction evidence="1">
        <text>Hydrolysis of Pro-|-Xaa &gt;&gt; Ala-|-Xaa in oligopeptides.</text>
        <dbReference type="EC" id="3.4.21.26"/>
    </reaction>
</comment>
<dbReference type="Gene3D" id="2.130.10.120">
    <property type="entry name" value="Prolyl oligopeptidase, N-terminal domain"/>
    <property type="match status" value="1"/>
</dbReference>
<gene>
    <name evidence="8" type="primary">f1pep1_1</name>
    <name evidence="8" type="ORF">IMCC3317_11160</name>
</gene>
<dbReference type="EC" id="3.4.21.26" evidence="2"/>
<keyword evidence="3" id="KW-0645">Protease</keyword>
<dbReference type="EMBL" id="CP019288">
    <property type="protein sequence ID" value="QHI35768.1"/>
    <property type="molecule type" value="Genomic_DNA"/>
</dbReference>
<evidence type="ECO:0000313" key="8">
    <source>
        <dbReference type="EMBL" id="QHI35768.1"/>
    </source>
</evidence>
<dbReference type="Proteomes" id="UP000464657">
    <property type="component" value="Chromosome"/>
</dbReference>
<sequence>MRKVFIYAITIFIIYGIKKNKENIFQYPKISKVDSINNYWGKVVNDSYRNLENSKDSVVQNWYNKQGLYTENVINNISNRDSLASFLSNIDNRRSFHIGSLIITENDFYFYLKIKKDEKRRKLYFKKGFDGEEILLFDPTDFKPETKNDYVINYINPSRNAAYIVISLTYEGREYSEAIIYDVKTKKVLPQVIDHCWLDSFYGVDWLADNTGFTYLHFPNLYDKGKKSKSNTEAVLYKIGQDPKKLNVILSAKNNPKLKLDTINYPIVDIKSSSSKYLFAYMVNVGNYFDSYYADIDELGKGKINWKPLFKKEDKSYKTNGIIIGDSLYYRTAQNASNLKINVLNLVTKTTTTLVEESETEVIKDFEISKDGLFYGTLRNGVQAKLYKVGNEVKSEIKLPRASGSIGITSYDRNSNKLIVSLNGWVNSSQRFEYNTTTNDFKLKDLKPKGKYPEFEDFVVKEIEVPSHDGVLVPLSIIHHKDIELNGKNPVFMDGYGAYGDDMSPYFSPVTLAWVAKGGIYCTAHVRGGGEKGDAWHKAGMKTTKPNTWKDLIACMEYLVDNGYTSKEHNAIWSSSAGGILVGRAMTERPDLFKVVISEAGKMNPLRSEESSNGTNFKEYGTIKDSIECLGLIEMDSYLNIKDKTDYPATLVTAGMNDPRVAPWQSGKFVARLQEANTSNNPILFAIYKDSGHGSGTTIEQVYQEWANVYAFAFWQTGHPDFKLDEKALKKTKDK</sequence>
<dbReference type="InterPro" id="IPR051167">
    <property type="entry name" value="Prolyl_oligopep/macrocyclase"/>
</dbReference>
<dbReference type="GO" id="GO:0005829">
    <property type="term" value="C:cytosol"/>
    <property type="evidence" value="ECO:0007669"/>
    <property type="project" value="TreeGrafter"/>
</dbReference>
<dbReference type="InterPro" id="IPR002470">
    <property type="entry name" value="Peptidase_S9A"/>
</dbReference>
<evidence type="ECO:0000259" key="6">
    <source>
        <dbReference type="Pfam" id="PF00326"/>
    </source>
</evidence>
<dbReference type="PRINTS" id="PR00862">
    <property type="entry name" value="PROLIGOPTASE"/>
</dbReference>
<evidence type="ECO:0000256" key="2">
    <source>
        <dbReference type="ARBA" id="ARBA00011897"/>
    </source>
</evidence>
<reference evidence="8 9" key="1">
    <citation type="journal article" date="2013" name="Int. J. Syst. Evol. Microbiol.">
        <title>Kordia antarctica sp. nov., isolated from Antarctic seawater.</title>
        <authorList>
            <person name="Baek K."/>
            <person name="Choi A."/>
            <person name="Kang I."/>
            <person name="Lee K."/>
            <person name="Cho J.C."/>
        </authorList>
    </citation>
    <scope>NUCLEOTIDE SEQUENCE [LARGE SCALE GENOMIC DNA]</scope>
    <source>
        <strain evidence="8 9">IMCC3317</strain>
    </source>
</reference>
<dbReference type="SUPFAM" id="SSF50993">
    <property type="entry name" value="Peptidase/esterase 'gauge' domain"/>
    <property type="match status" value="1"/>
</dbReference>
<dbReference type="GO" id="GO:0004252">
    <property type="term" value="F:serine-type endopeptidase activity"/>
    <property type="evidence" value="ECO:0007669"/>
    <property type="project" value="UniProtKB-EC"/>
</dbReference>
<feature type="domain" description="Peptidase S9 prolyl oligopeptidase catalytic" evidence="6">
    <location>
        <begin position="507"/>
        <end position="717"/>
    </location>
</feature>
<evidence type="ECO:0000256" key="3">
    <source>
        <dbReference type="ARBA" id="ARBA00022670"/>
    </source>
</evidence>
<dbReference type="OrthoDB" id="9801421at2"/>
<dbReference type="PANTHER" id="PTHR42881">
    <property type="entry name" value="PROLYL ENDOPEPTIDASE"/>
    <property type="match status" value="1"/>
</dbReference>
<dbReference type="PANTHER" id="PTHR42881:SF2">
    <property type="entry name" value="PROLYL ENDOPEPTIDASE"/>
    <property type="match status" value="1"/>
</dbReference>
<keyword evidence="5" id="KW-0720">Serine protease</keyword>
<proteinExistence type="predicted"/>
<keyword evidence="4 8" id="KW-0378">Hydrolase</keyword>
<accession>A0A7L4ZG93</accession>
<evidence type="ECO:0000256" key="1">
    <source>
        <dbReference type="ARBA" id="ARBA00001070"/>
    </source>
</evidence>
<keyword evidence="9" id="KW-1185">Reference proteome</keyword>
<dbReference type="SUPFAM" id="SSF53474">
    <property type="entry name" value="alpha/beta-Hydrolases"/>
    <property type="match status" value="1"/>
</dbReference>
<dbReference type="KEGG" id="kan:IMCC3317_11160"/>
<evidence type="ECO:0000256" key="4">
    <source>
        <dbReference type="ARBA" id="ARBA00022801"/>
    </source>
</evidence>
<evidence type="ECO:0000256" key="5">
    <source>
        <dbReference type="ARBA" id="ARBA00022825"/>
    </source>
</evidence>
<evidence type="ECO:0000259" key="7">
    <source>
        <dbReference type="Pfam" id="PF02897"/>
    </source>
</evidence>
<dbReference type="RefSeq" id="WP_160128493.1">
    <property type="nucleotide sequence ID" value="NZ_CP019288.1"/>
</dbReference>
<protein>
    <recommendedName>
        <fullName evidence="2">prolyl oligopeptidase</fullName>
        <ecNumber evidence="2">3.4.21.26</ecNumber>
    </recommendedName>
</protein>
<dbReference type="Pfam" id="PF02897">
    <property type="entry name" value="Peptidase_S9_N"/>
    <property type="match status" value="1"/>
</dbReference>
<evidence type="ECO:0000313" key="9">
    <source>
        <dbReference type="Proteomes" id="UP000464657"/>
    </source>
</evidence>
<dbReference type="InterPro" id="IPR023302">
    <property type="entry name" value="Pept_S9A_N"/>
</dbReference>
<dbReference type="AlphaFoldDB" id="A0A7L4ZG93"/>
<dbReference type="Gene3D" id="3.40.50.1820">
    <property type="entry name" value="alpha/beta hydrolase"/>
    <property type="match status" value="1"/>
</dbReference>
<organism evidence="8 9">
    <name type="scientific">Kordia antarctica</name>
    <dbReference type="NCBI Taxonomy" id="1218801"/>
    <lineage>
        <taxon>Bacteria</taxon>
        <taxon>Pseudomonadati</taxon>
        <taxon>Bacteroidota</taxon>
        <taxon>Flavobacteriia</taxon>
        <taxon>Flavobacteriales</taxon>
        <taxon>Flavobacteriaceae</taxon>
        <taxon>Kordia</taxon>
    </lineage>
</organism>
<dbReference type="GO" id="GO:0006508">
    <property type="term" value="P:proteolysis"/>
    <property type="evidence" value="ECO:0007669"/>
    <property type="project" value="UniProtKB-KW"/>
</dbReference>
<dbReference type="InterPro" id="IPR001375">
    <property type="entry name" value="Peptidase_S9_cat"/>
</dbReference>
<dbReference type="InterPro" id="IPR029058">
    <property type="entry name" value="AB_hydrolase_fold"/>
</dbReference>
<dbReference type="Pfam" id="PF00326">
    <property type="entry name" value="Peptidase_S9"/>
    <property type="match status" value="1"/>
</dbReference>
<dbReference type="GO" id="GO:0070012">
    <property type="term" value="F:oligopeptidase activity"/>
    <property type="evidence" value="ECO:0007669"/>
    <property type="project" value="TreeGrafter"/>
</dbReference>
<name>A0A7L4ZG93_9FLAO</name>